<dbReference type="EMBL" id="PTQR01000030">
    <property type="protein sequence ID" value="TKX25330.1"/>
    <property type="molecule type" value="Genomic_DNA"/>
</dbReference>
<evidence type="ECO:0000313" key="3">
    <source>
        <dbReference type="EMBL" id="TKX25330.1"/>
    </source>
</evidence>
<dbReference type="Gene3D" id="2.60.40.640">
    <property type="match status" value="1"/>
</dbReference>
<comment type="caution">
    <text evidence="3">The sequence shown here is derived from an EMBL/GenBank/DDBJ whole genome shotgun (WGS) entry which is preliminary data.</text>
</comment>
<feature type="region of interest" description="Disordered" evidence="1">
    <location>
        <begin position="1"/>
        <end position="29"/>
    </location>
</feature>
<feature type="compositionally biased region" description="Basic and acidic residues" evidence="1">
    <location>
        <begin position="763"/>
        <end position="774"/>
    </location>
</feature>
<dbReference type="PANTHER" id="PTHR11188:SF161">
    <property type="entry name" value="PH-RESPONSE REGULATOR PROTEIN PALF_RIM8"/>
    <property type="match status" value="1"/>
</dbReference>
<dbReference type="SUPFAM" id="SSF81296">
    <property type="entry name" value="E set domains"/>
    <property type="match status" value="1"/>
</dbReference>
<feature type="compositionally biased region" description="Low complexity" evidence="1">
    <location>
        <begin position="696"/>
        <end position="714"/>
    </location>
</feature>
<dbReference type="InterPro" id="IPR011021">
    <property type="entry name" value="Arrestin-like_N"/>
</dbReference>
<dbReference type="AlphaFoldDB" id="A0A4U7B7K0"/>
<feature type="compositionally biased region" description="Polar residues" evidence="1">
    <location>
        <begin position="248"/>
        <end position="257"/>
    </location>
</feature>
<dbReference type="GO" id="GO:0070086">
    <property type="term" value="P:ubiquitin-dependent endocytosis"/>
    <property type="evidence" value="ECO:0007669"/>
    <property type="project" value="TreeGrafter"/>
</dbReference>
<feature type="region of interest" description="Disordered" evidence="1">
    <location>
        <begin position="522"/>
        <end position="572"/>
    </location>
</feature>
<dbReference type="GO" id="GO:0005886">
    <property type="term" value="C:plasma membrane"/>
    <property type="evidence" value="ECO:0007669"/>
    <property type="project" value="TreeGrafter"/>
</dbReference>
<sequence>MQQASSPTTATLQSPSVRKSPFTRISSPFGSKSRTVAEFTVQADDPHRRYAPGDSVKGTVILKLLKAVRVTHIVVCLHGFVQVYKTPGGAPTEGFRAHNNLIGKGRGNRRGEYFGNGFATLFEDERVICGDGRLEEGNYKFEFKMRFPDETLPSSIDFERGTISYMVTATMTRPNSMAPLVFHDQKISFAERIDVAKLLPPKARTITLEPLIKRSQTKSTSSKRRAGQSDSMRQDDGSGSHNADGRSVSRSQASTTGEYAMGRSPSPSIRSTGSRQSSNRHTSDSVRSSRASDCGSALQDSGSTGRRNQTITVHVESLRGGTMRGDTIPLRVVVNHTKHVKSMQGVIVTLYRQARVDTHPALPLGPTTDGEKRKFEDYYPKSLTGLGGLSLSAAGSSHIFRKDLSQIVLPLIVDPQTLMAELAPKLRVPDDAFPTIACVPGAMISFKYYLEVILDIQGKLAGQDRYFAQASAENTVSAPLDASTPGGAERWGPHPYIDTAAIRRDKSVVACVLEIVVGTHDSDRKKGKERAQAQAQAEQAYHHHHYTAEAGPSTPYHGDYQTPATSHEWPTDDDYFHGHGEYDHYYNEGYDPNYAYDHSWYNGYDAPPDFSPPEFEPPAASFDESHLSEKERARRAEARLLPSQPPVGGEGIVMTDDAEPSAPSLDFDFDLDESRYQHTNAQPSPLAHSAWSPHNAASSSRSARGAAEGAGSSAPRYSQIGPSSMAAGSSSCGASSNNGISRAGHEASSVGAPPTTGPAPFFLDDKDELRRRELAGQASRPPAVPAKDDDYNNNNNNNNMAMSRGRAASASADIEPSVPSSSELEEMELQAAGAEEQARGGGDAGGALPRYER</sequence>
<feature type="compositionally biased region" description="Basic and acidic residues" evidence="1">
    <location>
        <begin position="623"/>
        <end position="638"/>
    </location>
</feature>
<feature type="region of interest" description="Disordered" evidence="1">
    <location>
        <begin position="609"/>
        <end position="853"/>
    </location>
</feature>
<dbReference type="PANTHER" id="PTHR11188">
    <property type="entry name" value="ARRESTIN DOMAIN CONTAINING PROTEIN"/>
    <property type="match status" value="1"/>
</dbReference>
<dbReference type="Pfam" id="PF00339">
    <property type="entry name" value="Arrestin_N"/>
    <property type="match status" value="1"/>
</dbReference>
<accession>A0A4U7B7K0</accession>
<feature type="compositionally biased region" description="Basic and acidic residues" evidence="1">
    <location>
        <begin position="522"/>
        <end position="531"/>
    </location>
</feature>
<feature type="compositionally biased region" description="Low complexity" evidence="1">
    <location>
        <begin position="792"/>
        <end position="822"/>
    </location>
</feature>
<evidence type="ECO:0000313" key="4">
    <source>
        <dbReference type="Proteomes" id="UP000308133"/>
    </source>
</evidence>
<evidence type="ECO:0000259" key="2">
    <source>
        <dbReference type="Pfam" id="PF00339"/>
    </source>
</evidence>
<gene>
    <name evidence="3" type="ORF">C1H76_2563</name>
</gene>
<dbReference type="GO" id="GO:0005829">
    <property type="term" value="C:cytosol"/>
    <property type="evidence" value="ECO:0007669"/>
    <property type="project" value="TreeGrafter"/>
</dbReference>
<proteinExistence type="predicted"/>
<dbReference type="GO" id="GO:0030674">
    <property type="term" value="F:protein-macromolecule adaptor activity"/>
    <property type="evidence" value="ECO:0007669"/>
    <property type="project" value="TreeGrafter"/>
</dbReference>
<dbReference type="InterPro" id="IPR014756">
    <property type="entry name" value="Ig_E-set"/>
</dbReference>
<evidence type="ECO:0000256" key="1">
    <source>
        <dbReference type="SAM" id="MobiDB-lite"/>
    </source>
</evidence>
<dbReference type="GO" id="GO:0031625">
    <property type="term" value="F:ubiquitin protein ligase binding"/>
    <property type="evidence" value="ECO:0007669"/>
    <property type="project" value="TreeGrafter"/>
</dbReference>
<feature type="compositionally biased region" description="Polar residues" evidence="1">
    <location>
        <begin position="298"/>
        <end position="310"/>
    </location>
</feature>
<dbReference type="InterPro" id="IPR050357">
    <property type="entry name" value="Arrestin_domain-protein"/>
</dbReference>
<name>A0A4U7B7K0_9PEZI</name>
<protein>
    <recommendedName>
        <fullName evidence="2">Arrestin-like N-terminal domain-containing protein</fullName>
    </recommendedName>
</protein>
<feature type="region of interest" description="Disordered" evidence="1">
    <location>
        <begin position="209"/>
        <end position="310"/>
    </location>
</feature>
<feature type="compositionally biased region" description="Low complexity" evidence="1">
    <location>
        <begin position="723"/>
        <end position="741"/>
    </location>
</feature>
<dbReference type="InterPro" id="IPR014752">
    <property type="entry name" value="Arrestin-like_C"/>
</dbReference>
<reference evidence="3 4" key="1">
    <citation type="submission" date="2018-02" db="EMBL/GenBank/DDBJ databases">
        <title>Draft genome sequences of Elsinoe sp., causing black scab on jojoba.</title>
        <authorList>
            <person name="Stodart B."/>
            <person name="Jeffress S."/>
            <person name="Ash G."/>
            <person name="Arun Chinnappa K."/>
        </authorList>
    </citation>
    <scope>NUCLEOTIDE SEQUENCE [LARGE SCALE GENOMIC DNA]</scope>
    <source>
        <strain evidence="3 4">Hillstone_2</strain>
    </source>
</reference>
<feature type="compositionally biased region" description="Polar residues" evidence="1">
    <location>
        <begin position="265"/>
        <end position="291"/>
    </location>
</feature>
<feature type="domain" description="Arrestin-like N-terminal" evidence="2">
    <location>
        <begin position="39"/>
        <end position="177"/>
    </location>
</feature>
<dbReference type="Proteomes" id="UP000308133">
    <property type="component" value="Unassembled WGS sequence"/>
</dbReference>
<organism evidence="3 4">
    <name type="scientific">Elsinoe australis</name>
    <dbReference type="NCBI Taxonomy" id="40998"/>
    <lineage>
        <taxon>Eukaryota</taxon>
        <taxon>Fungi</taxon>
        <taxon>Dikarya</taxon>
        <taxon>Ascomycota</taxon>
        <taxon>Pezizomycotina</taxon>
        <taxon>Dothideomycetes</taxon>
        <taxon>Dothideomycetidae</taxon>
        <taxon>Myriangiales</taxon>
        <taxon>Elsinoaceae</taxon>
        <taxon>Elsinoe</taxon>
    </lineage>
</organism>